<dbReference type="InterPro" id="IPR002935">
    <property type="entry name" value="SAM_O-MeTrfase"/>
</dbReference>
<dbReference type="EMBL" id="CAXKWB010032874">
    <property type="protein sequence ID" value="CAL4142057.1"/>
    <property type="molecule type" value="Genomic_DNA"/>
</dbReference>
<dbReference type="PANTHER" id="PTHR10509">
    <property type="entry name" value="O-METHYLTRANSFERASE-RELATED"/>
    <property type="match status" value="1"/>
</dbReference>
<dbReference type="AlphaFoldDB" id="A0AAV2RVV7"/>
<name>A0AAV2RVV7_MEGNR</name>
<dbReference type="GO" id="GO:0032259">
    <property type="term" value="P:methylation"/>
    <property type="evidence" value="ECO:0007669"/>
    <property type="project" value="UniProtKB-KW"/>
</dbReference>
<comment type="similarity">
    <text evidence="4">Belongs to the class I-like SAM-binding methyltransferase superfamily. Cation-dependent O-methyltransferase family.</text>
</comment>
<gene>
    <name evidence="5" type="ORF">MNOR_LOCUS28980</name>
</gene>
<dbReference type="GO" id="GO:0008757">
    <property type="term" value="F:S-adenosylmethionine-dependent methyltransferase activity"/>
    <property type="evidence" value="ECO:0007669"/>
    <property type="project" value="TreeGrafter"/>
</dbReference>
<evidence type="ECO:0000256" key="2">
    <source>
        <dbReference type="ARBA" id="ARBA00022679"/>
    </source>
</evidence>
<accession>A0AAV2RVV7</accession>
<dbReference type="PROSITE" id="PS51682">
    <property type="entry name" value="SAM_OMT_I"/>
    <property type="match status" value="1"/>
</dbReference>
<evidence type="ECO:0000313" key="6">
    <source>
        <dbReference type="Proteomes" id="UP001497623"/>
    </source>
</evidence>
<dbReference type="GO" id="GO:0008171">
    <property type="term" value="F:O-methyltransferase activity"/>
    <property type="evidence" value="ECO:0007669"/>
    <property type="project" value="InterPro"/>
</dbReference>
<keyword evidence="3" id="KW-0949">S-adenosyl-L-methionine</keyword>
<evidence type="ECO:0000256" key="4">
    <source>
        <dbReference type="ARBA" id="ARBA00023453"/>
    </source>
</evidence>
<dbReference type="PANTHER" id="PTHR10509:SF93">
    <property type="entry name" value="CATECHOL O-METHYLTRANSFERASE DOMAIN-CONTAINING PROTEIN 1"/>
    <property type="match status" value="1"/>
</dbReference>
<reference evidence="5 6" key="1">
    <citation type="submission" date="2024-05" db="EMBL/GenBank/DDBJ databases">
        <authorList>
            <person name="Wallberg A."/>
        </authorList>
    </citation>
    <scope>NUCLEOTIDE SEQUENCE [LARGE SCALE GENOMIC DNA]</scope>
</reference>
<protein>
    <recommendedName>
        <fullName evidence="7">Caffeoyl-CoA O-methyltransferase</fullName>
    </recommendedName>
</protein>
<keyword evidence="2" id="KW-0808">Transferase</keyword>
<dbReference type="SUPFAM" id="SSF53335">
    <property type="entry name" value="S-adenosyl-L-methionine-dependent methyltransferases"/>
    <property type="match status" value="1"/>
</dbReference>
<dbReference type="Gene3D" id="3.40.50.150">
    <property type="entry name" value="Vaccinia Virus protein VP39"/>
    <property type="match status" value="1"/>
</dbReference>
<dbReference type="CDD" id="cd02440">
    <property type="entry name" value="AdoMet_MTases"/>
    <property type="match status" value="1"/>
</dbReference>
<dbReference type="InterPro" id="IPR050362">
    <property type="entry name" value="Cation-dep_OMT"/>
</dbReference>
<evidence type="ECO:0000313" key="5">
    <source>
        <dbReference type="EMBL" id="CAL4142057.1"/>
    </source>
</evidence>
<sequence length="184" mass="20527">AATFVSSKDWSMRLCCRSSSTYIIRKMSRVAKSYHNDDPIVQYTTERSIRMTDVQKRLKEETLKHPRGRMMGAPEVVQLNTNIMQAIGAKKVLDVGVFTGVSSLAAALAIPSDGKVYALDINDDFVKVGKPFWEEAGVAQKIHVHLAPATESLQKFIDNGESGTFDFAFIDADKSNYDTYHEQC</sequence>
<dbReference type="Pfam" id="PF01596">
    <property type="entry name" value="Methyltransf_3"/>
    <property type="match status" value="1"/>
</dbReference>
<keyword evidence="6" id="KW-1185">Reference proteome</keyword>
<proteinExistence type="inferred from homology"/>
<comment type="caution">
    <text evidence="5">The sequence shown here is derived from an EMBL/GenBank/DDBJ whole genome shotgun (WGS) entry which is preliminary data.</text>
</comment>
<evidence type="ECO:0000256" key="3">
    <source>
        <dbReference type="ARBA" id="ARBA00022691"/>
    </source>
</evidence>
<organism evidence="5 6">
    <name type="scientific">Meganyctiphanes norvegica</name>
    <name type="common">Northern krill</name>
    <name type="synonym">Thysanopoda norvegica</name>
    <dbReference type="NCBI Taxonomy" id="48144"/>
    <lineage>
        <taxon>Eukaryota</taxon>
        <taxon>Metazoa</taxon>
        <taxon>Ecdysozoa</taxon>
        <taxon>Arthropoda</taxon>
        <taxon>Crustacea</taxon>
        <taxon>Multicrustacea</taxon>
        <taxon>Malacostraca</taxon>
        <taxon>Eumalacostraca</taxon>
        <taxon>Eucarida</taxon>
        <taxon>Euphausiacea</taxon>
        <taxon>Euphausiidae</taxon>
        <taxon>Meganyctiphanes</taxon>
    </lineage>
</organism>
<evidence type="ECO:0008006" key="7">
    <source>
        <dbReference type="Google" id="ProtNLM"/>
    </source>
</evidence>
<keyword evidence="1" id="KW-0489">Methyltransferase</keyword>
<dbReference type="InterPro" id="IPR029063">
    <property type="entry name" value="SAM-dependent_MTases_sf"/>
</dbReference>
<dbReference type="Proteomes" id="UP001497623">
    <property type="component" value="Unassembled WGS sequence"/>
</dbReference>
<evidence type="ECO:0000256" key="1">
    <source>
        <dbReference type="ARBA" id="ARBA00022603"/>
    </source>
</evidence>
<feature type="non-terminal residue" evidence="5">
    <location>
        <position position="1"/>
    </location>
</feature>